<keyword evidence="1" id="KW-1133">Transmembrane helix</keyword>
<keyword evidence="1" id="KW-0812">Transmembrane</keyword>
<dbReference type="GeneID" id="801142"/>
<protein>
    <submittedName>
        <fullName evidence="2">Orf717</fullName>
    </submittedName>
</protein>
<dbReference type="AlphaFoldDB" id="O21283"/>
<sequence>MTNNLLYFIYTIQKKIEDIYIHKIISEILKIQTEYHLLSEKELEKLWTKMKEVITYYGIKKILLNNYLFIIYRSFLKNIGLYYIYKKNKLKKNNLLYVYSHEFFSIQIIVLILEFVNRHLNYRIGTKDLIFLLMFLNDPIKYNKNLINNQNQLYFHYFLFLYNNICNTNYVLITKTQKNSFAWLLKQTKNLEYINIQTITKIKQNYLQHLFNTQNNKYEINQSFFYEQEFFNNYQWKKQIFFTIDQILYKTHLTNKKQFFPAQINLTNDVQLFKTINNNTTIYQIKHPHQLNNKILYQLYIQNNQQFKNKLLWKNYIPFFIEKQKKQLIDTQIINKYNKKINLLQEQIYYPKVLNYQYFKKNKINQNQKIIEYSNLNIQLNTLIKYIRKTNDTFFVIILNSKISLKYLLNILWLENLSWKIFLEDNFLTIETLIKNKSNIIITNAQCLNRILNTNTNIINKNKIEILIIDSLFTNEQNDITNKFSLYITNQTKQKNIVNIRNQSQKKSDNTNDFYQLLKNTQKIINKEYIYYLNIVFLTQYVQRIARDIQKMPHEFFIYFLHYLKNKYLFCIYKQNTSYKIKKNNNYFLWQSLIEEIFKKKIYKKDINLNNLGIHIQKKNKILTKKESYNLKILSIYQSQYINKENFSLFITKKENFYLPIIQFIAKLNNEINYKKDKKTIKNELYLYFIQLSQIYQDFILELIHFNLTKSIQKKNI</sequence>
<accession>O21283</accession>
<dbReference type="EMBL" id="AF007261">
    <property type="protein sequence ID" value="AAD11910.1"/>
    <property type="molecule type" value="Genomic_DNA"/>
</dbReference>
<proteinExistence type="predicted"/>
<dbReference type="RefSeq" id="NP_044795.1">
    <property type="nucleotide sequence ID" value="NC_001823.1"/>
</dbReference>
<organism evidence="2">
    <name type="scientific">Reclinomonas americana</name>
    <dbReference type="NCBI Taxonomy" id="48483"/>
    <lineage>
        <taxon>Eukaryota</taxon>
        <taxon>Discoba</taxon>
        <taxon>Jakobida</taxon>
        <taxon>Histionina</taxon>
        <taxon>Histionidae</taxon>
        <taxon>Reclinomonas</taxon>
    </lineage>
</organism>
<geneLocation type="mitochondrion" evidence="2"/>
<evidence type="ECO:0000256" key="1">
    <source>
        <dbReference type="SAM" id="Phobius"/>
    </source>
</evidence>
<reference evidence="2" key="1">
    <citation type="journal article" date="1997" name="Nature">
        <title>An ancestral mitochondrial DNA resembling a eubacterial genome in miniature.</title>
        <authorList>
            <person name="Lang B.F."/>
            <person name="Burger G."/>
            <person name="O'Kelly C.J."/>
            <person name="Cedergren R."/>
            <person name="Golding G.B."/>
            <person name="Lemieux C."/>
            <person name="Sankoff D."/>
            <person name="Turmel M."/>
            <person name="Gray M.W."/>
        </authorList>
    </citation>
    <scope>NUCLEOTIDE SEQUENCE</scope>
    <source>
        <strain evidence="2">ATCC50394</strain>
    </source>
</reference>
<gene>
    <name evidence="2" type="primary">orf717</name>
</gene>
<dbReference type="PIR" id="S78177">
    <property type="entry name" value="S78177"/>
</dbReference>
<evidence type="ECO:0000313" key="2">
    <source>
        <dbReference type="EMBL" id="AAD11910.1"/>
    </source>
</evidence>
<name>O21283_RECAM</name>
<feature type="transmembrane region" description="Helical" evidence="1">
    <location>
        <begin position="67"/>
        <end position="84"/>
    </location>
</feature>
<keyword evidence="1" id="KW-0472">Membrane</keyword>
<feature type="transmembrane region" description="Helical" evidence="1">
    <location>
        <begin position="96"/>
        <end position="116"/>
    </location>
</feature>
<keyword evidence="2" id="KW-0496">Mitochondrion</keyword>